<dbReference type="InParanoid" id="B4MS49"/>
<dbReference type="GO" id="GO:0000398">
    <property type="term" value="P:mRNA splicing, via spliceosome"/>
    <property type="evidence" value="ECO:0007669"/>
    <property type="project" value="TreeGrafter"/>
</dbReference>
<dbReference type="InterPro" id="IPR045164">
    <property type="entry name" value="RBM41/RNPC3"/>
</dbReference>
<feature type="non-terminal residue" evidence="5">
    <location>
        <position position="1"/>
    </location>
</feature>
<dbReference type="InterPro" id="IPR000504">
    <property type="entry name" value="RRM_dom"/>
</dbReference>
<organism evidence="5 6">
    <name type="scientific">Drosophila willistoni</name>
    <name type="common">Fruit fly</name>
    <dbReference type="NCBI Taxonomy" id="7260"/>
    <lineage>
        <taxon>Eukaryota</taxon>
        <taxon>Metazoa</taxon>
        <taxon>Ecdysozoa</taxon>
        <taxon>Arthropoda</taxon>
        <taxon>Hexapoda</taxon>
        <taxon>Insecta</taxon>
        <taxon>Pterygota</taxon>
        <taxon>Neoptera</taxon>
        <taxon>Endopterygota</taxon>
        <taxon>Diptera</taxon>
        <taxon>Brachycera</taxon>
        <taxon>Muscomorpha</taxon>
        <taxon>Ephydroidea</taxon>
        <taxon>Drosophilidae</taxon>
        <taxon>Drosophila</taxon>
        <taxon>Sophophora</taxon>
    </lineage>
</organism>
<dbReference type="EMBL" id="CH963850">
    <property type="protein sequence ID" value="EDW74938.2"/>
    <property type="molecule type" value="Genomic_DNA"/>
</dbReference>
<feature type="compositionally biased region" description="Basic and acidic residues" evidence="3">
    <location>
        <begin position="107"/>
        <end position="117"/>
    </location>
</feature>
<dbReference type="HOGENOM" id="CLU_039888_2_1_1"/>
<dbReference type="InterPro" id="IPR012677">
    <property type="entry name" value="Nucleotide-bd_a/b_plait_sf"/>
</dbReference>
<evidence type="ECO:0000259" key="4">
    <source>
        <dbReference type="PROSITE" id="PS50102"/>
    </source>
</evidence>
<gene>
    <name evidence="5" type="primary">Dwil\GK15943</name>
    <name evidence="5" type="ORF">Dwil_GK15943</name>
</gene>
<dbReference type="PANTHER" id="PTHR16105:SF0">
    <property type="entry name" value="RNA-BINDING REGION-CONTAINING PROTEIN 3"/>
    <property type="match status" value="1"/>
</dbReference>
<feature type="region of interest" description="Disordered" evidence="3">
    <location>
        <begin position="59"/>
        <end position="117"/>
    </location>
</feature>
<feature type="compositionally biased region" description="Polar residues" evidence="3">
    <location>
        <begin position="59"/>
        <end position="73"/>
    </location>
</feature>
<name>B4MS49_DROWI</name>
<dbReference type="FunCoup" id="B4MS49">
    <property type="interactions" value="920"/>
</dbReference>
<dbReference type="SMART" id="SM00360">
    <property type="entry name" value="RRM"/>
    <property type="match status" value="1"/>
</dbReference>
<dbReference type="Pfam" id="PF00076">
    <property type="entry name" value="RRM_1"/>
    <property type="match status" value="1"/>
</dbReference>
<dbReference type="SMR" id="B4MS49"/>
<dbReference type="GO" id="GO:0097157">
    <property type="term" value="F:pre-mRNA intronic binding"/>
    <property type="evidence" value="ECO:0007669"/>
    <property type="project" value="TreeGrafter"/>
</dbReference>
<evidence type="ECO:0000256" key="1">
    <source>
        <dbReference type="ARBA" id="ARBA00022884"/>
    </source>
</evidence>
<dbReference type="GO" id="GO:0005689">
    <property type="term" value="C:U12-type spliceosomal complex"/>
    <property type="evidence" value="ECO:0007669"/>
    <property type="project" value="TreeGrafter"/>
</dbReference>
<dbReference type="PANTHER" id="PTHR16105">
    <property type="entry name" value="RNA-BINDING REGION-CONTAINING PROTEIN 3"/>
    <property type="match status" value="1"/>
</dbReference>
<dbReference type="eggNOG" id="KOG4206">
    <property type="taxonomic scope" value="Eukaryota"/>
</dbReference>
<dbReference type="FunFam" id="3.30.70.330:FF:001022">
    <property type="entry name" value="Uncharacterized protein, isoform C"/>
    <property type="match status" value="1"/>
</dbReference>
<evidence type="ECO:0000256" key="2">
    <source>
        <dbReference type="PROSITE-ProRule" id="PRU00176"/>
    </source>
</evidence>
<dbReference type="Proteomes" id="UP000007798">
    <property type="component" value="Unassembled WGS sequence"/>
</dbReference>
<dbReference type="PROSITE" id="PS50102">
    <property type="entry name" value="RRM"/>
    <property type="match status" value="1"/>
</dbReference>
<accession>B4MS49</accession>
<evidence type="ECO:0000313" key="6">
    <source>
        <dbReference type="Proteomes" id="UP000007798"/>
    </source>
</evidence>
<feature type="domain" description="RRM" evidence="4">
    <location>
        <begin position="194"/>
        <end position="275"/>
    </location>
</feature>
<protein>
    <recommendedName>
        <fullName evidence="4">RRM domain-containing protein</fullName>
    </recommendedName>
</protein>
<dbReference type="SUPFAM" id="SSF54928">
    <property type="entry name" value="RNA-binding domain, RBD"/>
    <property type="match status" value="1"/>
</dbReference>
<dbReference type="AlphaFoldDB" id="B4MS49"/>
<dbReference type="InterPro" id="IPR035979">
    <property type="entry name" value="RBD_domain_sf"/>
</dbReference>
<reference evidence="5 6" key="1">
    <citation type="journal article" date="2007" name="Nature">
        <title>Evolution of genes and genomes on the Drosophila phylogeny.</title>
        <authorList>
            <consortium name="Drosophila 12 Genomes Consortium"/>
            <person name="Clark A.G."/>
            <person name="Eisen M.B."/>
            <person name="Smith D.R."/>
            <person name="Bergman C.M."/>
            <person name="Oliver B."/>
            <person name="Markow T.A."/>
            <person name="Kaufman T.C."/>
            <person name="Kellis M."/>
            <person name="Gelbart W."/>
            <person name="Iyer V.N."/>
            <person name="Pollard D.A."/>
            <person name="Sackton T.B."/>
            <person name="Larracuente A.M."/>
            <person name="Singh N.D."/>
            <person name="Abad J.P."/>
            <person name="Abt D.N."/>
            <person name="Adryan B."/>
            <person name="Aguade M."/>
            <person name="Akashi H."/>
            <person name="Anderson W.W."/>
            <person name="Aquadro C.F."/>
            <person name="Ardell D.H."/>
            <person name="Arguello R."/>
            <person name="Artieri C.G."/>
            <person name="Barbash D.A."/>
            <person name="Barker D."/>
            <person name="Barsanti P."/>
            <person name="Batterham P."/>
            <person name="Batzoglou S."/>
            <person name="Begun D."/>
            <person name="Bhutkar A."/>
            <person name="Blanco E."/>
            <person name="Bosak S.A."/>
            <person name="Bradley R.K."/>
            <person name="Brand A.D."/>
            <person name="Brent M.R."/>
            <person name="Brooks A.N."/>
            <person name="Brown R.H."/>
            <person name="Butlin R.K."/>
            <person name="Caggese C."/>
            <person name="Calvi B.R."/>
            <person name="Bernardo de Carvalho A."/>
            <person name="Caspi A."/>
            <person name="Castrezana S."/>
            <person name="Celniker S.E."/>
            <person name="Chang J.L."/>
            <person name="Chapple C."/>
            <person name="Chatterji S."/>
            <person name="Chinwalla A."/>
            <person name="Civetta A."/>
            <person name="Clifton S.W."/>
            <person name="Comeron J.M."/>
            <person name="Costello J.C."/>
            <person name="Coyne J.A."/>
            <person name="Daub J."/>
            <person name="David R.G."/>
            <person name="Delcher A.L."/>
            <person name="Delehaunty K."/>
            <person name="Do C.B."/>
            <person name="Ebling H."/>
            <person name="Edwards K."/>
            <person name="Eickbush T."/>
            <person name="Evans J.D."/>
            <person name="Filipski A."/>
            <person name="Findeiss S."/>
            <person name="Freyhult E."/>
            <person name="Fulton L."/>
            <person name="Fulton R."/>
            <person name="Garcia A.C."/>
            <person name="Gardiner A."/>
            <person name="Garfield D.A."/>
            <person name="Garvin B.E."/>
            <person name="Gibson G."/>
            <person name="Gilbert D."/>
            <person name="Gnerre S."/>
            <person name="Godfrey J."/>
            <person name="Good R."/>
            <person name="Gotea V."/>
            <person name="Gravely B."/>
            <person name="Greenberg A.J."/>
            <person name="Griffiths-Jones S."/>
            <person name="Gross S."/>
            <person name="Guigo R."/>
            <person name="Gustafson E.A."/>
            <person name="Haerty W."/>
            <person name="Hahn M.W."/>
            <person name="Halligan D.L."/>
            <person name="Halpern A.L."/>
            <person name="Halter G.M."/>
            <person name="Han M.V."/>
            <person name="Heger A."/>
            <person name="Hillier L."/>
            <person name="Hinrichs A.S."/>
            <person name="Holmes I."/>
            <person name="Hoskins R.A."/>
            <person name="Hubisz M.J."/>
            <person name="Hultmark D."/>
            <person name="Huntley M.A."/>
            <person name="Jaffe D.B."/>
            <person name="Jagadeeshan S."/>
            <person name="Jeck W.R."/>
            <person name="Johnson J."/>
            <person name="Jones C.D."/>
            <person name="Jordan W.C."/>
            <person name="Karpen G.H."/>
            <person name="Kataoka E."/>
            <person name="Keightley P.D."/>
            <person name="Kheradpour P."/>
            <person name="Kirkness E.F."/>
            <person name="Koerich L.B."/>
            <person name="Kristiansen K."/>
            <person name="Kudrna D."/>
            <person name="Kulathinal R.J."/>
            <person name="Kumar S."/>
            <person name="Kwok R."/>
            <person name="Lander E."/>
            <person name="Langley C.H."/>
            <person name="Lapoint R."/>
            <person name="Lazzaro B.P."/>
            <person name="Lee S.J."/>
            <person name="Levesque L."/>
            <person name="Li R."/>
            <person name="Lin C.F."/>
            <person name="Lin M.F."/>
            <person name="Lindblad-Toh K."/>
            <person name="Llopart A."/>
            <person name="Long M."/>
            <person name="Low L."/>
            <person name="Lozovsky E."/>
            <person name="Lu J."/>
            <person name="Luo M."/>
            <person name="Machado C.A."/>
            <person name="Makalowski W."/>
            <person name="Marzo M."/>
            <person name="Matsuda M."/>
            <person name="Matzkin L."/>
            <person name="McAllister B."/>
            <person name="McBride C.S."/>
            <person name="McKernan B."/>
            <person name="McKernan K."/>
            <person name="Mendez-Lago M."/>
            <person name="Minx P."/>
            <person name="Mollenhauer M.U."/>
            <person name="Montooth K."/>
            <person name="Mount S.M."/>
            <person name="Mu X."/>
            <person name="Myers E."/>
            <person name="Negre B."/>
            <person name="Newfeld S."/>
            <person name="Nielsen R."/>
            <person name="Noor M.A."/>
            <person name="O'Grady P."/>
            <person name="Pachter L."/>
            <person name="Papaceit M."/>
            <person name="Parisi M.J."/>
            <person name="Parisi M."/>
            <person name="Parts L."/>
            <person name="Pedersen J.S."/>
            <person name="Pesole G."/>
            <person name="Phillippy A.M."/>
            <person name="Ponting C.P."/>
            <person name="Pop M."/>
            <person name="Porcelli D."/>
            <person name="Powell J.R."/>
            <person name="Prohaska S."/>
            <person name="Pruitt K."/>
            <person name="Puig M."/>
            <person name="Quesneville H."/>
            <person name="Ram K.R."/>
            <person name="Rand D."/>
            <person name="Rasmussen M.D."/>
            <person name="Reed L.K."/>
            <person name="Reenan R."/>
            <person name="Reily A."/>
            <person name="Remington K.A."/>
            <person name="Rieger T.T."/>
            <person name="Ritchie M.G."/>
            <person name="Robin C."/>
            <person name="Rogers Y.H."/>
            <person name="Rohde C."/>
            <person name="Rozas J."/>
            <person name="Rubenfield M.J."/>
            <person name="Ruiz A."/>
            <person name="Russo S."/>
            <person name="Salzberg S.L."/>
            <person name="Sanchez-Gracia A."/>
            <person name="Saranga D.J."/>
            <person name="Sato H."/>
            <person name="Schaeffer S.W."/>
            <person name="Schatz M.C."/>
            <person name="Schlenke T."/>
            <person name="Schwartz R."/>
            <person name="Segarra C."/>
            <person name="Singh R.S."/>
            <person name="Sirot L."/>
            <person name="Sirota M."/>
            <person name="Sisneros N.B."/>
            <person name="Smith C.D."/>
            <person name="Smith T.F."/>
            <person name="Spieth J."/>
            <person name="Stage D.E."/>
            <person name="Stark A."/>
            <person name="Stephan W."/>
            <person name="Strausberg R.L."/>
            <person name="Strempel S."/>
            <person name="Sturgill D."/>
            <person name="Sutton G."/>
            <person name="Sutton G.G."/>
            <person name="Tao W."/>
            <person name="Teichmann S."/>
            <person name="Tobari Y.N."/>
            <person name="Tomimura Y."/>
            <person name="Tsolas J.M."/>
            <person name="Valente V.L."/>
            <person name="Venter E."/>
            <person name="Venter J.C."/>
            <person name="Vicario S."/>
            <person name="Vieira F.G."/>
            <person name="Vilella A.J."/>
            <person name="Villasante A."/>
            <person name="Walenz B."/>
            <person name="Wang J."/>
            <person name="Wasserman M."/>
            <person name="Watts T."/>
            <person name="Wilson D."/>
            <person name="Wilson R.K."/>
            <person name="Wing R.A."/>
            <person name="Wolfner M.F."/>
            <person name="Wong A."/>
            <person name="Wong G.K."/>
            <person name="Wu C.I."/>
            <person name="Wu G."/>
            <person name="Yamamoto D."/>
            <person name="Yang H.P."/>
            <person name="Yang S.P."/>
            <person name="Yorke J.A."/>
            <person name="Yoshida K."/>
            <person name="Zdobnov E."/>
            <person name="Zhang P."/>
            <person name="Zhang Y."/>
            <person name="Zimin A.V."/>
            <person name="Baldwin J."/>
            <person name="Abdouelleil A."/>
            <person name="Abdulkadir J."/>
            <person name="Abebe A."/>
            <person name="Abera B."/>
            <person name="Abreu J."/>
            <person name="Acer S.C."/>
            <person name="Aftuck L."/>
            <person name="Alexander A."/>
            <person name="An P."/>
            <person name="Anderson E."/>
            <person name="Anderson S."/>
            <person name="Arachi H."/>
            <person name="Azer M."/>
            <person name="Bachantsang P."/>
            <person name="Barry A."/>
            <person name="Bayul T."/>
            <person name="Berlin A."/>
            <person name="Bessette D."/>
            <person name="Bloom T."/>
            <person name="Blye J."/>
            <person name="Boguslavskiy L."/>
            <person name="Bonnet C."/>
            <person name="Boukhgalter B."/>
            <person name="Bourzgui I."/>
            <person name="Brown A."/>
            <person name="Cahill P."/>
            <person name="Channer S."/>
            <person name="Cheshatsang Y."/>
            <person name="Chuda L."/>
            <person name="Citroen M."/>
            <person name="Collymore A."/>
            <person name="Cooke P."/>
            <person name="Costello M."/>
            <person name="D'Aco K."/>
            <person name="Daza R."/>
            <person name="De Haan G."/>
            <person name="DeGray S."/>
            <person name="DeMaso C."/>
            <person name="Dhargay N."/>
            <person name="Dooley K."/>
            <person name="Dooley E."/>
            <person name="Doricent M."/>
            <person name="Dorje P."/>
            <person name="Dorjee K."/>
            <person name="Dupes A."/>
            <person name="Elong R."/>
            <person name="Falk J."/>
            <person name="Farina A."/>
            <person name="Faro S."/>
            <person name="Ferguson D."/>
            <person name="Fisher S."/>
            <person name="Foley C.D."/>
            <person name="Franke A."/>
            <person name="Friedrich D."/>
            <person name="Gadbois L."/>
            <person name="Gearin G."/>
            <person name="Gearin C.R."/>
            <person name="Giannoukos G."/>
            <person name="Goode T."/>
            <person name="Graham J."/>
            <person name="Grandbois E."/>
            <person name="Grewal S."/>
            <person name="Gyaltsen K."/>
            <person name="Hafez N."/>
            <person name="Hagos B."/>
            <person name="Hall J."/>
            <person name="Henson C."/>
            <person name="Hollinger A."/>
            <person name="Honan T."/>
            <person name="Huard M.D."/>
            <person name="Hughes L."/>
            <person name="Hurhula B."/>
            <person name="Husby M.E."/>
            <person name="Kamat A."/>
            <person name="Kanga B."/>
            <person name="Kashin S."/>
            <person name="Khazanovich D."/>
            <person name="Kisner P."/>
            <person name="Lance K."/>
            <person name="Lara M."/>
            <person name="Lee W."/>
            <person name="Lennon N."/>
            <person name="Letendre F."/>
            <person name="LeVine R."/>
            <person name="Lipovsky A."/>
            <person name="Liu X."/>
            <person name="Liu J."/>
            <person name="Liu S."/>
            <person name="Lokyitsang T."/>
            <person name="Lokyitsang Y."/>
            <person name="Lubonja R."/>
            <person name="Lui A."/>
            <person name="MacDonald P."/>
            <person name="Magnisalis V."/>
            <person name="Maru K."/>
            <person name="Matthews C."/>
            <person name="McCusker W."/>
            <person name="McDonough S."/>
            <person name="Mehta T."/>
            <person name="Meldrim J."/>
            <person name="Meneus L."/>
            <person name="Mihai O."/>
            <person name="Mihalev A."/>
            <person name="Mihova T."/>
            <person name="Mittelman R."/>
            <person name="Mlenga V."/>
            <person name="Montmayeur A."/>
            <person name="Mulrain L."/>
            <person name="Navidi A."/>
            <person name="Naylor J."/>
            <person name="Negash T."/>
            <person name="Nguyen T."/>
            <person name="Nguyen N."/>
            <person name="Nicol R."/>
            <person name="Norbu C."/>
            <person name="Norbu N."/>
            <person name="Novod N."/>
            <person name="O'Neill B."/>
            <person name="Osman S."/>
            <person name="Markiewicz E."/>
            <person name="Oyono O.L."/>
            <person name="Patti C."/>
            <person name="Phunkhang P."/>
            <person name="Pierre F."/>
            <person name="Priest M."/>
            <person name="Raghuraman S."/>
            <person name="Rege F."/>
            <person name="Reyes R."/>
            <person name="Rise C."/>
            <person name="Rogov P."/>
            <person name="Ross K."/>
            <person name="Ryan E."/>
            <person name="Settipalli S."/>
            <person name="Shea T."/>
            <person name="Sherpa N."/>
            <person name="Shi L."/>
            <person name="Shih D."/>
            <person name="Sparrow T."/>
            <person name="Spaulding J."/>
            <person name="Stalker J."/>
            <person name="Stange-Thomann N."/>
            <person name="Stavropoulos S."/>
            <person name="Stone C."/>
            <person name="Strader C."/>
            <person name="Tesfaye S."/>
            <person name="Thomson T."/>
            <person name="Thoulutsang Y."/>
            <person name="Thoulutsang D."/>
            <person name="Topham K."/>
            <person name="Topping I."/>
            <person name="Tsamla T."/>
            <person name="Vassiliev H."/>
            <person name="Vo A."/>
            <person name="Wangchuk T."/>
            <person name="Wangdi T."/>
            <person name="Weiand M."/>
            <person name="Wilkinson J."/>
            <person name="Wilson A."/>
            <person name="Yadav S."/>
            <person name="Young G."/>
            <person name="Yu Q."/>
            <person name="Zembek L."/>
            <person name="Zhong D."/>
            <person name="Zimmer A."/>
            <person name="Zwirko Z."/>
            <person name="Jaffe D.B."/>
            <person name="Alvarez P."/>
            <person name="Brockman W."/>
            <person name="Butler J."/>
            <person name="Chin C."/>
            <person name="Gnerre S."/>
            <person name="Grabherr M."/>
            <person name="Kleber M."/>
            <person name="Mauceli E."/>
            <person name="MacCallum I."/>
        </authorList>
    </citation>
    <scope>NUCLEOTIDE SEQUENCE [LARGE SCALE GENOMIC DNA]</scope>
    <source>
        <strain evidence="6">Tucson 14030-0811.24</strain>
    </source>
</reference>
<keyword evidence="6" id="KW-1185">Reference proteome</keyword>
<dbReference type="OrthoDB" id="448399at2759"/>
<keyword evidence="1 2" id="KW-0694">RNA-binding</keyword>
<proteinExistence type="predicted"/>
<dbReference type="STRING" id="7260.B4MS49"/>
<dbReference type="Gene3D" id="3.30.70.330">
    <property type="match status" value="1"/>
</dbReference>
<evidence type="ECO:0000313" key="5">
    <source>
        <dbReference type="EMBL" id="EDW74938.2"/>
    </source>
</evidence>
<evidence type="ECO:0000256" key="3">
    <source>
        <dbReference type="SAM" id="MobiDB-lite"/>
    </source>
</evidence>
<sequence>KASQPPPPYLRYNYPSINNDILAAISKSLVNNTKFYYQVLHLMNRMNLEPPFKRRQKSLLQTQYRPSVGTQTEAIPEEETAQKTLLSASESELESDTEAQQSKPKRPCLDKEQEEQRRQLRLKKTRQMLHQLAKTTPNPSAAQGIPQPSISLPKIELKLPQSLTSSLISMERLSLSELEALPIYRNYQEGIPSHKLYIKNLFKNVNEQQLLELYGKYVTTVDHLEIKVMQQGRMKGQAFVTFNEEVNQSIVAQALSETNGLVWQQKPMIVCYGKQQTKKD</sequence>
<dbReference type="GO" id="GO:0030626">
    <property type="term" value="F:U12 snRNA binding"/>
    <property type="evidence" value="ECO:0007669"/>
    <property type="project" value="TreeGrafter"/>
</dbReference>